<dbReference type="CDD" id="cd09912">
    <property type="entry name" value="DLP_2"/>
    <property type="match status" value="1"/>
</dbReference>
<evidence type="ECO:0000313" key="3">
    <source>
        <dbReference type="EMBL" id="MDZ7540914.1"/>
    </source>
</evidence>
<evidence type="ECO:0000256" key="1">
    <source>
        <dbReference type="SAM" id="Coils"/>
    </source>
</evidence>
<sequence>MDLKEYKKKKDIIIENIENVIKEISDERLKEILNNKLEKLKNDKFIISVFGHFSNGKSTFLNALMGFKESVLKEDESASTATITRLKYAEEDRLRNKAEIIFNDNTKRVIDANELDYYTARNESYDVEHKIKEVILYLDSELLNDGVEIVDTPGFNSTYSIHTEIAKAHVANSDASIFLFNYNKPGTAEEFSFLADVRERMDRIFLVLNKIDLEDKTESTVEDTIINLKNKIDMYGANVDSKIVYPISSKLEKEYLESNDEEKRERGRFKEFKEDLISYLTSEENIKDRLKAPLKSLLSEIILFREEKKKQLEVLNLDDDKLTTEIKKIEEEIEDLIENLNSRNKEIRKLVRSKVRDFVSRIESSKDSLNDDLNDQIRDYKTNFSMNEDNFKVMLEEFDINIRKKIRSSNEQLKRDITEIIDMNIDEEEGYDFLIKNLKKSIDMEINVCTSSEVEFLSSENEAIKKYEEELSKREEELEELEEEKNNLREKLKEVEKANNDIEYAKKEIARLKKQKRERIESIGDAPIRVVEKTEQVEVRRKGIFGAIARVFVGDKIVNKPVSYEDRTEHDFKESLRQRTEFEYGKDISAMEVELKNKEQLIFNNLSAREKAEDSNRKFKRREKEYFDNLKDYERKKIENEINVFEINKRKFKNAIGEYIDEAFDSVKNGIDERILITIAQESLSNLSSNIGNKKEYLEQIRMNEIKGDRDKKINEISNEILVLNKAFEILNNTKEEI</sequence>
<feature type="coiled-coil region" evidence="1">
    <location>
        <begin position="457"/>
        <end position="515"/>
    </location>
</feature>
<feature type="coiled-coil region" evidence="1">
    <location>
        <begin position="616"/>
        <end position="655"/>
    </location>
</feature>
<comment type="caution">
    <text evidence="3">The sequence shown here is derived from an EMBL/GenBank/DDBJ whole genome shotgun (WGS) entry which is preliminary data.</text>
</comment>
<dbReference type="PANTHER" id="PTHR43681">
    <property type="entry name" value="TRANSMEMBRANE GTPASE FZO"/>
    <property type="match status" value="1"/>
</dbReference>
<evidence type="ECO:0000259" key="2">
    <source>
        <dbReference type="Pfam" id="PF00350"/>
    </source>
</evidence>
<dbReference type="AlphaFoldDB" id="A0AAW9JZW9"/>
<dbReference type="RefSeq" id="WP_283701114.1">
    <property type="nucleotide sequence ID" value="NZ_CATNWK010000008.1"/>
</dbReference>
<protein>
    <recommendedName>
        <fullName evidence="2">Dynamin N-terminal domain-containing protein</fullName>
    </recommendedName>
</protein>
<dbReference type="InterPro" id="IPR051943">
    <property type="entry name" value="TRAFAC_Dynamin-like_GTPase"/>
</dbReference>
<evidence type="ECO:0000313" key="4">
    <source>
        <dbReference type="Proteomes" id="UP001288944"/>
    </source>
</evidence>
<dbReference type="Gene3D" id="3.40.50.300">
    <property type="entry name" value="P-loop containing nucleotide triphosphate hydrolases"/>
    <property type="match status" value="1"/>
</dbReference>
<dbReference type="EMBL" id="WNUR01000011">
    <property type="protein sequence ID" value="MDZ7540914.1"/>
    <property type="molecule type" value="Genomic_DNA"/>
</dbReference>
<gene>
    <name evidence="3" type="ORF">GNF83_06560</name>
</gene>
<reference evidence="3" key="1">
    <citation type="submission" date="2019-11" db="EMBL/GenBank/DDBJ databases">
        <title>Characterization of Clostridium perfringens isolates from swine manure treated agricultural soils.</title>
        <authorList>
            <person name="Wushke S.T."/>
        </authorList>
    </citation>
    <scope>NUCLEOTIDE SEQUENCE</scope>
    <source>
        <strain evidence="3">X62</strain>
    </source>
</reference>
<name>A0AAW9JZW9_CLOPF</name>
<organism evidence="3 4">
    <name type="scientific">Clostridium perfringens</name>
    <dbReference type="NCBI Taxonomy" id="1502"/>
    <lineage>
        <taxon>Bacteria</taxon>
        <taxon>Bacillati</taxon>
        <taxon>Bacillota</taxon>
        <taxon>Clostridia</taxon>
        <taxon>Eubacteriales</taxon>
        <taxon>Clostridiaceae</taxon>
        <taxon>Clostridium</taxon>
    </lineage>
</organism>
<dbReference type="PANTHER" id="PTHR43681:SF1">
    <property type="entry name" value="SARCALUMENIN"/>
    <property type="match status" value="1"/>
</dbReference>
<keyword evidence="1" id="KW-0175">Coiled coil</keyword>
<dbReference type="InterPro" id="IPR045063">
    <property type="entry name" value="Dynamin_N"/>
</dbReference>
<dbReference type="Proteomes" id="UP001288944">
    <property type="component" value="Unassembled WGS sequence"/>
</dbReference>
<accession>A0AAW9JZW9</accession>
<feature type="domain" description="Dynamin N-terminal" evidence="2">
    <location>
        <begin position="47"/>
        <end position="210"/>
    </location>
</feature>
<proteinExistence type="predicted"/>
<dbReference type="Pfam" id="PF00350">
    <property type="entry name" value="Dynamin_N"/>
    <property type="match status" value="1"/>
</dbReference>
<feature type="coiled-coil region" evidence="1">
    <location>
        <begin position="312"/>
        <end position="353"/>
    </location>
</feature>
<dbReference type="SUPFAM" id="SSF52540">
    <property type="entry name" value="P-loop containing nucleoside triphosphate hydrolases"/>
    <property type="match status" value="1"/>
</dbReference>
<dbReference type="InterPro" id="IPR027417">
    <property type="entry name" value="P-loop_NTPase"/>
</dbReference>